<feature type="region of interest" description="Disordered" evidence="1">
    <location>
        <begin position="270"/>
        <end position="299"/>
    </location>
</feature>
<dbReference type="InterPro" id="IPR013022">
    <property type="entry name" value="Xyl_isomerase-like_TIM-brl"/>
</dbReference>
<name>A0ABP8J9I7_9ACTN</name>
<dbReference type="EMBL" id="BAABFR010000012">
    <property type="protein sequence ID" value="GAA4387330.1"/>
    <property type="molecule type" value="Genomic_DNA"/>
</dbReference>
<dbReference type="PANTHER" id="PTHR12110">
    <property type="entry name" value="HYDROXYPYRUVATE ISOMERASE"/>
    <property type="match status" value="1"/>
</dbReference>
<keyword evidence="4" id="KW-1185">Reference proteome</keyword>
<dbReference type="PANTHER" id="PTHR12110:SF52">
    <property type="entry name" value="XYLOSE ISOMERASE"/>
    <property type="match status" value="1"/>
</dbReference>
<dbReference type="Pfam" id="PF01261">
    <property type="entry name" value="AP_endonuc_2"/>
    <property type="match status" value="1"/>
</dbReference>
<keyword evidence="3" id="KW-0413">Isomerase</keyword>
<organism evidence="3 4">
    <name type="scientific">Tsukamurella soli</name>
    <dbReference type="NCBI Taxonomy" id="644556"/>
    <lineage>
        <taxon>Bacteria</taxon>
        <taxon>Bacillati</taxon>
        <taxon>Actinomycetota</taxon>
        <taxon>Actinomycetes</taxon>
        <taxon>Mycobacteriales</taxon>
        <taxon>Tsukamurellaceae</taxon>
        <taxon>Tsukamurella</taxon>
    </lineage>
</organism>
<reference evidence="4" key="1">
    <citation type="journal article" date="2019" name="Int. J. Syst. Evol. Microbiol.">
        <title>The Global Catalogue of Microorganisms (GCM) 10K type strain sequencing project: providing services to taxonomists for standard genome sequencing and annotation.</title>
        <authorList>
            <consortium name="The Broad Institute Genomics Platform"/>
            <consortium name="The Broad Institute Genome Sequencing Center for Infectious Disease"/>
            <person name="Wu L."/>
            <person name="Ma J."/>
        </authorList>
    </citation>
    <scope>NUCLEOTIDE SEQUENCE [LARGE SCALE GENOMIC DNA]</scope>
    <source>
        <strain evidence="4">JCM 17688</strain>
    </source>
</reference>
<accession>A0ABP8J9I7</accession>
<sequence>MQVQDCSLNSATVRGAGLDAVVDLAIEHGFGGVGLWRDVLEGEDLGRAAARISGAGLQVSSVCRGGMFPQPTAELRRERFDDNRRAVDQAAALGAQCLVLVCGPPVDGRMDRARAEIADGITELAPHAQQAGVRLAIEPFHPMMAATRSAITSLREAALLVGAIDLPHVGLAVDSYHVWWETALRGQIVDLGDRILSVQVADWVTPIMGELTSRGMPGEGVIDMVGFLGDCRDAGYRGLVEVEVLSSAWWARPATETAAAAARAMSELHIDGNGRGDRPASMQSAAGRACEHRGTIQGS</sequence>
<evidence type="ECO:0000259" key="2">
    <source>
        <dbReference type="Pfam" id="PF01261"/>
    </source>
</evidence>
<dbReference type="Gene3D" id="3.20.20.150">
    <property type="entry name" value="Divalent-metal-dependent TIM barrel enzymes"/>
    <property type="match status" value="1"/>
</dbReference>
<gene>
    <name evidence="3" type="ORF">GCM10023147_11590</name>
</gene>
<evidence type="ECO:0000313" key="4">
    <source>
        <dbReference type="Proteomes" id="UP001500635"/>
    </source>
</evidence>
<dbReference type="Proteomes" id="UP001500635">
    <property type="component" value="Unassembled WGS sequence"/>
</dbReference>
<dbReference type="RefSeq" id="WP_344992205.1">
    <property type="nucleotide sequence ID" value="NZ_BAABFR010000012.1"/>
</dbReference>
<feature type="compositionally biased region" description="Basic and acidic residues" evidence="1">
    <location>
        <begin position="289"/>
        <end position="299"/>
    </location>
</feature>
<dbReference type="GO" id="GO:0016853">
    <property type="term" value="F:isomerase activity"/>
    <property type="evidence" value="ECO:0007669"/>
    <property type="project" value="UniProtKB-KW"/>
</dbReference>
<dbReference type="CDD" id="cd00945">
    <property type="entry name" value="Aldolase_Class_I"/>
    <property type="match status" value="1"/>
</dbReference>
<dbReference type="SUPFAM" id="SSF51658">
    <property type="entry name" value="Xylose isomerase-like"/>
    <property type="match status" value="1"/>
</dbReference>
<protein>
    <submittedName>
        <fullName evidence="3">Sugar phosphate isomerase/epimerase</fullName>
    </submittedName>
</protein>
<feature type="domain" description="Xylose isomerase-like TIM barrel" evidence="2">
    <location>
        <begin position="22"/>
        <end position="263"/>
    </location>
</feature>
<evidence type="ECO:0000256" key="1">
    <source>
        <dbReference type="SAM" id="MobiDB-lite"/>
    </source>
</evidence>
<dbReference type="InterPro" id="IPR036237">
    <property type="entry name" value="Xyl_isomerase-like_sf"/>
</dbReference>
<proteinExistence type="predicted"/>
<dbReference type="InterPro" id="IPR050312">
    <property type="entry name" value="IolE/XylAMocC-like"/>
</dbReference>
<evidence type="ECO:0000313" key="3">
    <source>
        <dbReference type="EMBL" id="GAA4387330.1"/>
    </source>
</evidence>
<comment type="caution">
    <text evidence="3">The sequence shown here is derived from an EMBL/GenBank/DDBJ whole genome shotgun (WGS) entry which is preliminary data.</text>
</comment>